<evidence type="ECO:0000256" key="1">
    <source>
        <dbReference type="SAM" id="MobiDB-lite"/>
    </source>
</evidence>
<dbReference type="AlphaFoldDB" id="A0A2N0QR60"/>
<feature type="compositionally biased region" description="Basic and acidic residues" evidence="1">
    <location>
        <begin position="57"/>
        <end position="90"/>
    </location>
</feature>
<evidence type="ECO:0000313" key="3">
    <source>
        <dbReference type="Proteomes" id="UP000232688"/>
    </source>
</evidence>
<comment type="caution">
    <text evidence="2">The sequence shown here is derived from an EMBL/GenBank/DDBJ whole genome shotgun (WGS) entry which is preliminary data.</text>
</comment>
<dbReference type="EMBL" id="LLXH01004127">
    <property type="protein sequence ID" value="PKC53536.1"/>
    <property type="molecule type" value="Genomic_DNA"/>
</dbReference>
<name>A0A2N0QR60_9GLOM</name>
<feature type="compositionally biased region" description="Polar residues" evidence="1">
    <location>
        <begin position="91"/>
        <end position="100"/>
    </location>
</feature>
<dbReference type="Proteomes" id="UP000232688">
    <property type="component" value="Unassembled WGS sequence"/>
</dbReference>
<dbReference type="VEuPathDB" id="FungiDB:RhiirFUN_026221"/>
<proteinExistence type="predicted"/>
<reference evidence="2 3" key="1">
    <citation type="submission" date="2017-10" db="EMBL/GenBank/DDBJ databases">
        <title>Extensive intraspecific genome diversity in a model arbuscular mycorrhizal fungus.</title>
        <authorList>
            <person name="Chen E.C.H."/>
            <person name="Morin E."/>
            <person name="Baudet D."/>
            <person name="Noel J."/>
            <person name="Ndikumana S."/>
            <person name="Charron P."/>
            <person name="St-Onge C."/>
            <person name="Giorgi J."/>
            <person name="Grigoriev I.V."/>
            <person name="Roux C."/>
            <person name="Martin F.M."/>
            <person name="Corradi N."/>
        </authorList>
    </citation>
    <scope>NUCLEOTIDE SEQUENCE [LARGE SCALE GENOMIC DNA]</scope>
    <source>
        <strain evidence="2 3">A1</strain>
    </source>
</reference>
<sequence length="100" mass="11734">MVIIYLRSLTKIILSKFDDNQIENSFNKNKIIKKIKLIENENNDYIMKEFELDIDTNSEKRAQKSKENVQSRSEEVNLESDRKEKTEGGRKTSNNGSYSQ</sequence>
<feature type="region of interest" description="Disordered" evidence="1">
    <location>
        <begin position="57"/>
        <end position="100"/>
    </location>
</feature>
<protein>
    <submittedName>
        <fullName evidence="2">Uncharacterized protein</fullName>
    </submittedName>
</protein>
<dbReference type="VEuPathDB" id="FungiDB:RhiirA1_479104"/>
<organism evidence="2 3">
    <name type="scientific">Rhizophagus irregularis</name>
    <dbReference type="NCBI Taxonomy" id="588596"/>
    <lineage>
        <taxon>Eukaryota</taxon>
        <taxon>Fungi</taxon>
        <taxon>Fungi incertae sedis</taxon>
        <taxon>Mucoromycota</taxon>
        <taxon>Glomeromycotina</taxon>
        <taxon>Glomeromycetes</taxon>
        <taxon>Glomerales</taxon>
        <taxon>Glomeraceae</taxon>
        <taxon>Rhizophagus</taxon>
    </lineage>
</organism>
<gene>
    <name evidence="2" type="ORF">RhiirA1_479104</name>
</gene>
<accession>A0A2N0QR60</accession>
<evidence type="ECO:0000313" key="2">
    <source>
        <dbReference type="EMBL" id="PKC53536.1"/>
    </source>
</evidence>
<reference evidence="2 3" key="2">
    <citation type="submission" date="2017-10" db="EMBL/GenBank/DDBJ databases">
        <title>Genome analyses suggest a sexual origin of heterokaryosis in a supposedly ancient asexual fungus.</title>
        <authorList>
            <person name="Corradi N."/>
            <person name="Sedzielewska K."/>
            <person name="Noel J."/>
            <person name="Charron P."/>
            <person name="Farinelli L."/>
            <person name="Marton T."/>
            <person name="Kruger M."/>
            <person name="Pelin A."/>
            <person name="Brachmann A."/>
            <person name="Corradi N."/>
        </authorList>
    </citation>
    <scope>NUCLEOTIDE SEQUENCE [LARGE SCALE GENOMIC DNA]</scope>
    <source>
        <strain evidence="2 3">A1</strain>
    </source>
</reference>